<dbReference type="InterPro" id="IPR027417">
    <property type="entry name" value="P-loop_NTPase"/>
</dbReference>
<evidence type="ECO:0000256" key="7">
    <source>
        <dbReference type="ARBA" id="ARBA00022833"/>
    </source>
</evidence>
<feature type="active site" description="Proton acceptor" evidence="11">
    <location>
        <position position="102"/>
    </location>
</feature>
<reference evidence="15" key="1">
    <citation type="submission" date="2009-03" db="EMBL/GenBank/DDBJ databases">
        <title>Caligus rogercresseyi ESTs and full-length cDNAs.</title>
        <authorList>
            <person name="Yasuike M."/>
            <person name="von Schalburg K."/>
            <person name="Cooper G."/>
            <person name="Leong J."/>
            <person name="Jones S.R.M."/>
            <person name="Koop B.F."/>
        </authorList>
    </citation>
    <scope>NUCLEOTIDE SEQUENCE</scope>
    <source>
        <tissue evidence="15">Whole tissue</tissue>
    </source>
</reference>
<accession>C1BMT1</accession>
<dbReference type="GO" id="GO:0005524">
    <property type="term" value="F:ATP binding"/>
    <property type="evidence" value="ECO:0007669"/>
    <property type="project" value="UniProtKB-KW"/>
</dbReference>
<organism evidence="15">
    <name type="scientific">Caligus rogercresseyi</name>
    <name type="common">Sea louse</name>
    <dbReference type="NCBI Taxonomy" id="217165"/>
    <lineage>
        <taxon>Eukaryota</taxon>
        <taxon>Metazoa</taxon>
        <taxon>Ecdysozoa</taxon>
        <taxon>Arthropoda</taxon>
        <taxon>Crustacea</taxon>
        <taxon>Multicrustacea</taxon>
        <taxon>Hexanauplia</taxon>
        <taxon>Copepoda</taxon>
        <taxon>Siphonostomatoida</taxon>
        <taxon>Caligidae</taxon>
        <taxon>Caligus</taxon>
    </lineage>
</organism>
<feature type="binding site" evidence="12">
    <location>
        <position position="185"/>
    </location>
    <ligand>
        <name>substrate</name>
    </ligand>
</feature>
<evidence type="ECO:0000313" key="15">
    <source>
        <dbReference type="EMBL" id="ACO10334.1"/>
    </source>
</evidence>
<keyword evidence="7" id="KW-0862">Zinc</keyword>
<comment type="similarity">
    <text evidence="1 14">Belongs to the thymidine kinase family.</text>
</comment>
<dbReference type="PANTHER" id="PTHR11441">
    <property type="entry name" value="THYMIDINE KINASE"/>
    <property type="match status" value="1"/>
</dbReference>
<dbReference type="GO" id="GO:0004797">
    <property type="term" value="F:thymidine kinase activity"/>
    <property type="evidence" value="ECO:0007669"/>
    <property type="project" value="UniProtKB-EC"/>
</dbReference>
<dbReference type="Gene3D" id="3.40.50.300">
    <property type="entry name" value="P-loop containing nucleotide triphosphate hydrolases"/>
    <property type="match status" value="1"/>
</dbReference>
<sequence>MRDIFSIPQGSHLSVSGGMSSGQIQLIIGPMFSGKSTELIRRLRRYQSATYKCMSIKYAKDVRYDNGGIATHDKTVLEAIPVVSLEEITERAKEYHVIGIDEGQFFPDIVSFCENMANAGKIVLVAALDATFQRKGFPNIMELIPLSENVTKLNSVCMVCHGEGSYTKRTTDSKEVELIGGAEAYKSVCRKCYHE</sequence>
<evidence type="ECO:0000256" key="4">
    <source>
        <dbReference type="ARBA" id="ARBA00022723"/>
    </source>
</evidence>
<dbReference type="GO" id="GO:0042802">
    <property type="term" value="F:identical protein binding"/>
    <property type="evidence" value="ECO:0007669"/>
    <property type="project" value="UniProtKB-ARBA"/>
</dbReference>
<evidence type="ECO:0000256" key="2">
    <source>
        <dbReference type="ARBA" id="ARBA00022634"/>
    </source>
</evidence>
<dbReference type="EMBL" id="BT075910">
    <property type="protein sequence ID" value="ACO10334.1"/>
    <property type="molecule type" value="mRNA"/>
</dbReference>
<dbReference type="AlphaFoldDB" id="C1BMT1"/>
<dbReference type="Pfam" id="PF00265">
    <property type="entry name" value="TK"/>
    <property type="match status" value="1"/>
</dbReference>
<keyword evidence="2 13" id="KW-0237">DNA synthesis</keyword>
<evidence type="ECO:0000256" key="3">
    <source>
        <dbReference type="ARBA" id="ARBA00022679"/>
    </source>
</evidence>
<proteinExistence type="evidence at transcript level"/>
<dbReference type="Gene3D" id="3.30.60.20">
    <property type="match status" value="1"/>
</dbReference>
<keyword evidence="8 13" id="KW-0067">ATP-binding</keyword>
<evidence type="ECO:0000256" key="5">
    <source>
        <dbReference type="ARBA" id="ARBA00022741"/>
    </source>
</evidence>
<evidence type="ECO:0000256" key="8">
    <source>
        <dbReference type="ARBA" id="ARBA00022840"/>
    </source>
</evidence>
<gene>
    <name evidence="15" type="primary">KITH</name>
</gene>
<dbReference type="InterPro" id="IPR020633">
    <property type="entry name" value="Thymidine_kinase_CS"/>
</dbReference>
<evidence type="ECO:0000256" key="13">
    <source>
        <dbReference type="RuleBase" id="RU000544"/>
    </source>
</evidence>
<dbReference type="SUPFAM" id="SSF57716">
    <property type="entry name" value="Glucocorticoid receptor-like (DNA-binding domain)"/>
    <property type="match status" value="1"/>
</dbReference>
<keyword evidence="4" id="KW-0479">Metal-binding</keyword>
<dbReference type="FunFam" id="3.40.50.300:FF:001270">
    <property type="entry name" value="Thymidine kinase"/>
    <property type="match status" value="1"/>
</dbReference>
<dbReference type="GO" id="GO:0071897">
    <property type="term" value="P:DNA biosynthetic process"/>
    <property type="evidence" value="ECO:0007669"/>
    <property type="project" value="UniProtKB-KW"/>
</dbReference>
<dbReference type="SUPFAM" id="SSF52540">
    <property type="entry name" value="P-loop containing nucleoside triphosphate hydrolases"/>
    <property type="match status" value="1"/>
</dbReference>
<dbReference type="GO" id="GO:0046872">
    <property type="term" value="F:metal ion binding"/>
    <property type="evidence" value="ECO:0007669"/>
    <property type="project" value="UniProtKB-KW"/>
</dbReference>
<dbReference type="GO" id="GO:0046104">
    <property type="term" value="P:thymidine metabolic process"/>
    <property type="evidence" value="ECO:0007669"/>
    <property type="project" value="TreeGrafter"/>
</dbReference>
<evidence type="ECO:0000256" key="11">
    <source>
        <dbReference type="PIRSR" id="PIRSR035805-1"/>
    </source>
</evidence>
<dbReference type="PROSITE" id="PS00603">
    <property type="entry name" value="TK_CELLULAR_TYPE"/>
    <property type="match status" value="1"/>
</dbReference>
<evidence type="ECO:0000256" key="10">
    <source>
        <dbReference type="ARBA" id="ARBA00048113"/>
    </source>
</evidence>
<name>C1BMT1_CALRO</name>
<evidence type="ECO:0000256" key="1">
    <source>
        <dbReference type="ARBA" id="ARBA00007587"/>
    </source>
</evidence>
<keyword evidence="5 13" id="KW-0547">Nucleotide-binding</keyword>
<comment type="catalytic activity">
    <reaction evidence="10">
        <text>thymidine + ATP = dTMP + ADP + H(+)</text>
        <dbReference type="Rhea" id="RHEA:19129"/>
        <dbReference type="ChEBI" id="CHEBI:15378"/>
        <dbReference type="ChEBI" id="CHEBI:17748"/>
        <dbReference type="ChEBI" id="CHEBI:30616"/>
        <dbReference type="ChEBI" id="CHEBI:63528"/>
        <dbReference type="ChEBI" id="CHEBI:456216"/>
        <dbReference type="EC" id="2.7.1.21"/>
    </reaction>
    <physiologicalReaction direction="left-to-right" evidence="10">
        <dbReference type="Rhea" id="RHEA:19130"/>
    </physiologicalReaction>
</comment>
<comment type="subunit">
    <text evidence="9">Homotetramer. Tetramerization from dimerization is induced by ATP and increases catalytic efficiency due to a high affinity for thymidine. Tetramerization is inhibited by phosphorylation at Ser-13. Interacts (via the KEN box) with FZR1.</text>
</comment>
<protein>
    <recommendedName>
        <fullName evidence="13">Thymidine kinase</fullName>
        <ecNumber evidence="13">2.7.1.21</ecNumber>
    </recommendedName>
</protein>
<dbReference type="EC" id="2.7.1.21" evidence="13"/>
<evidence type="ECO:0000256" key="9">
    <source>
        <dbReference type="ARBA" id="ARBA00046642"/>
    </source>
</evidence>
<dbReference type="InterPro" id="IPR001267">
    <property type="entry name" value="Thymidine_kinase"/>
</dbReference>
<dbReference type="PANTHER" id="PTHR11441:SF0">
    <property type="entry name" value="THYMIDINE KINASE, CYTOSOLIC"/>
    <property type="match status" value="1"/>
</dbReference>
<evidence type="ECO:0000256" key="12">
    <source>
        <dbReference type="PIRSR" id="PIRSR035805-2"/>
    </source>
</evidence>
<keyword evidence="6 13" id="KW-0418">Kinase</keyword>
<evidence type="ECO:0000256" key="6">
    <source>
        <dbReference type="ARBA" id="ARBA00022777"/>
    </source>
</evidence>
<dbReference type="PIRSF" id="PIRSF035805">
    <property type="entry name" value="TK_cell"/>
    <property type="match status" value="1"/>
</dbReference>
<evidence type="ECO:0000256" key="14">
    <source>
        <dbReference type="RuleBase" id="RU004165"/>
    </source>
</evidence>
<keyword evidence="3 13" id="KW-0808">Transferase</keyword>